<dbReference type="EC" id="3.4.19.12" evidence="3"/>
<feature type="region of interest" description="Disordered" evidence="13">
    <location>
        <begin position="334"/>
        <end position="401"/>
    </location>
</feature>
<name>A0A0D1C522_MYCMD</name>
<keyword evidence="16" id="KW-1185">Reference proteome</keyword>
<dbReference type="GO" id="GO:1904262">
    <property type="term" value="P:negative regulation of TORC1 signaling"/>
    <property type="evidence" value="ECO:0000318"/>
    <property type="project" value="GO_Central"/>
</dbReference>
<evidence type="ECO:0000256" key="10">
    <source>
        <dbReference type="ARBA" id="ARBA00023242"/>
    </source>
</evidence>
<feature type="compositionally biased region" description="Low complexity" evidence="13">
    <location>
        <begin position="555"/>
        <end position="567"/>
    </location>
</feature>
<feature type="compositionally biased region" description="Basic and acidic residues" evidence="13">
    <location>
        <begin position="519"/>
        <end position="554"/>
    </location>
</feature>
<gene>
    <name evidence="15" type="ORF">UMAG_03353</name>
</gene>
<protein>
    <recommendedName>
        <fullName evidence="3">ubiquitinyl hydrolase 1</fullName>
        <ecNumber evidence="3">3.4.19.12</ecNumber>
    </recommendedName>
</protein>
<dbReference type="GO" id="GO:0016579">
    <property type="term" value="P:protein deubiquitination"/>
    <property type="evidence" value="ECO:0007669"/>
    <property type="project" value="InterPro"/>
</dbReference>
<sequence>MSSLSPQQQLIEYIHHERQEAGSMLCAQHALNSLLQGQYYDASQLAQIATELDQLEATELGLSQADIAARDRSSLNMDDTGFFSASVLERALQVWGISISSWRSAEVRGRHSAPEREAAFVLNLDSHWFTIRSFGTTSQFWYNLNSFLAEPQWIGTNYLGTLLHTAESEGYSVFVVQASEGSAGQGLRESDADQIADHLPPPGAASSRIDSSSQSLGLRPATSSNRSTSPLRSAAKSGTSSTSLGLGDDEEDVDLQAALSASLVQHTTASGDPDTPSRSRVRQVRSGSDEGIAGGYSSMGETDADIDAIAPSRQRHRTGFPDPVDDDLRRAMEASLSSTSNQSCRASSSAQILVAESSSSSSASSRPVGRRKRRAQERQSGLSREDAIDLDNSRVDDSLSSDIEELEAPNLTHRSPFLSPAMAAANRNNADVEEIVDDDDELASDDDRADPFSLRGAPEASALIGPPQDRHYDDEDAELQAALAASLGDTEAAARFAAENPHYRAPSRRSEEQAPIPEDVDRIAKMREEARKKAREEQERQERLTRGEPVEEKQATSSTAAAAAAVANLGASHTGGASDADDDQDEDEESEAEQVSAEEMRRRRLARFG</sequence>
<evidence type="ECO:0000256" key="5">
    <source>
        <dbReference type="ARBA" id="ARBA00022786"/>
    </source>
</evidence>
<feature type="compositionally biased region" description="Acidic residues" evidence="13">
    <location>
        <begin position="579"/>
        <end position="592"/>
    </location>
</feature>
<keyword evidence="10" id="KW-0539">Nucleus</keyword>
<dbReference type="Proteomes" id="UP000000561">
    <property type="component" value="Chromosome 8"/>
</dbReference>
<evidence type="ECO:0000256" key="1">
    <source>
        <dbReference type="ARBA" id="ARBA00000707"/>
    </source>
</evidence>
<evidence type="ECO:0000256" key="8">
    <source>
        <dbReference type="ARBA" id="ARBA00023015"/>
    </source>
</evidence>
<evidence type="ECO:0000256" key="4">
    <source>
        <dbReference type="ARBA" id="ARBA00022670"/>
    </source>
</evidence>
<dbReference type="Gene3D" id="1.10.287.10">
    <property type="entry name" value="S15/NS1, RNA-binding"/>
    <property type="match status" value="1"/>
</dbReference>
<dbReference type="GO" id="GO:0006515">
    <property type="term" value="P:protein quality control for misfolded or incompletely synthesized proteins"/>
    <property type="evidence" value="ECO:0000318"/>
    <property type="project" value="GO_Central"/>
</dbReference>
<dbReference type="OMA" id="YIHHERQ"/>
<dbReference type="PROSITE" id="PS50330">
    <property type="entry name" value="UIM"/>
    <property type="match status" value="1"/>
</dbReference>
<evidence type="ECO:0000256" key="11">
    <source>
        <dbReference type="PIRSR" id="PIRSR633865-1"/>
    </source>
</evidence>
<evidence type="ECO:0000256" key="7">
    <source>
        <dbReference type="ARBA" id="ARBA00022807"/>
    </source>
</evidence>
<keyword evidence="9" id="KW-0804">Transcription</keyword>
<evidence type="ECO:0000256" key="9">
    <source>
        <dbReference type="ARBA" id="ARBA00023163"/>
    </source>
</evidence>
<keyword evidence="7" id="KW-0788">Thiol protease</keyword>
<dbReference type="GO" id="GO:0004843">
    <property type="term" value="F:cysteine-type deubiquitinase activity"/>
    <property type="evidence" value="ECO:0000318"/>
    <property type="project" value="GO_Central"/>
</dbReference>
<feature type="region of interest" description="Disordered" evidence="13">
    <location>
        <begin position="265"/>
        <end position="303"/>
    </location>
</feature>
<feature type="compositionally biased region" description="Polar residues" evidence="13">
    <location>
        <begin position="221"/>
        <end position="231"/>
    </location>
</feature>
<dbReference type="VEuPathDB" id="FungiDB:UMAG_03353"/>
<feature type="active site" evidence="12">
    <location>
        <position position="26"/>
    </location>
</feature>
<evidence type="ECO:0000313" key="16">
    <source>
        <dbReference type="Proteomes" id="UP000000561"/>
    </source>
</evidence>
<feature type="region of interest" description="Disordered" evidence="13">
    <location>
        <begin position="431"/>
        <end position="476"/>
    </location>
</feature>
<feature type="compositionally biased region" description="Low complexity" evidence="13">
    <location>
        <begin position="347"/>
        <end position="365"/>
    </location>
</feature>
<dbReference type="InterPro" id="IPR033865">
    <property type="entry name" value="Ataxin-3"/>
</dbReference>
<dbReference type="GeneID" id="23563830"/>
<dbReference type="RefSeq" id="XP_011389742.1">
    <property type="nucleotide sequence ID" value="XM_011391440.1"/>
</dbReference>
<feature type="active site" evidence="11 12">
    <location>
        <position position="145"/>
    </location>
</feature>
<feature type="compositionally biased region" description="Polar residues" evidence="13">
    <location>
        <begin position="335"/>
        <end position="346"/>
    </location>
</feature>
<dbReference type="GO" id="GO:0005634">
    <property type="term" value="C:nucleus"/>
    <property type="evidence" value="ECO:0000318"/>
    <property type="project" value="GO_Central"/>
</dbReference>
<evidence type="ECO:0000259" key="14">
    <source>
        <dbReference type="PROSITE" id="PS50957"/>
    </source>
</evidence>
<evidence type="ECO:0000256" key="12">
    <source>
        <dbReference type="PROSITE-ProRule" id="PRU00331"/>
    </source>
</evidence>
<evidence type="ECO:0000256" key="2">
    <source>
        <dbReference type="ARBA" id="ARBA00004123"/>
    </source>
</evidence>
<evidence type="ECO:0000313" key="15">
    <source>
        <dbReference type="EMBL" id="KIS68787.1"/>
    </source>
</evidence>
<dbReference type="PANTHER" id="PTHR14159:SF0">
    <property type="entry name" value="ATAXIN-3-RELATED"/>
    <property type="match status" value="1"/>
</dbReference>
<dbReference type="InParanoid" id="A0A0D1C522"/>
<dbReference type="PRINTS" id="PR01233">
    <property type="entry name" value="JOSEPHIN"/>
</dbReference>
<dbReference type="OrthoDB" id="10063692at2759"/>
<feature type="active site" description="Proton acceptor" evidence="11">
    <location>
        <position position="127"/>
    </location>
</feature>
<proteinExistence type="predicted"/>
<dbReference type="eggNOG" id="KOG2935">
    <property type="taxonomic scope" value="Eukaryota"/>
</dbReference>
<dbReference type="Pfam" id="PF02099">
    <property type="entry name" value="Josephin"/>
    <property type="match status" value="1"/>
</dbReference>
<comment type="catalytic activity">
    <reaction evidence="1">
        <text>Thiol-dependent hydrolysis of ester, thioester, amide, peptide and isopeptide bonds formed by the C-terminal Gly of ubiquitin (a 76-residue protein attached to proteins as an intracellular targeting signal).</text>
        <dbReference type="EC" id="3.4.19.12"/>
    </reaction>
</comment>
<feature type="region of interest" description="Disordered" evidence="13">
    <location>
        <begin position="493"/>
        <end position="609"/>
    </location>
</feature>
<feature type="active site" description="Nucleophile" evidence="11">
    <location>
        <position position="26"/>
    </location>
</feature>
<dbReference type="SMART" id="SM01246">
    <property type="entry name" value="Josephin"/>
    <property type="match status" value="1"/>
</dbReference>
<accession>A0A0D1C522</accession>
<feature type="compositionally biased region" description="Basic and acidic residues" evidence="13">
    <location>
        <begin position="383"/>
        <end position="397"/>
    </location>
</feature>
<comment type="subcellular location">
    <subcellularLocation>
        <location evidence="2">Nucleus</location>
    </subcellularLocation>
</comment>
<feature type="active site" evidence="12">
    <location>
        <position position="127"/>
    </location>
</feature>
<dbReference type="PANTHER" id="PTHR14159">
    <property type="entry name" value="ATAXIN-3-RELATED"/>
    <property type="match status" value="1"/>
</dbReference>
<feature type="domain" description="Josephin" evidence="14">
    <location>
        <begin position="11"/>
        <end position="191"/>
    </location>
</feature>
<dbReference type="Pfam" id="PF23625">
    <property type="entry name" value="UIM_2"/>
    <property type="match status" value="3"/>
</dbReference>
<dbReference type="InterPro" id="IPR006155">
    <property type="entry name" value="Josephin"/>
</dbReference>
<keyword evidence="8" id="KW-0805">Transcription regulation</keyword>
<dbReference type="KEGG" id="uma:UMAG_03353"/>
<dbReference type="InterPro" id="IPR003903">
    <property type="entry name" value="UIM_dom"/>
</dbReference>
<dbReference type="GO" id="GO:0043161">
    <property type="term" value="P:proteasome-mediated ubiquitin-dependent protein catabolic process"/>
    <property type="evidence" value="ECO:0000318"/>
    <property type="project" value="GO_Central"/>
</dbReference>
<keyword evidence="5" id="KW-0833">Ubl conjugation pathway</keyword>
<dbReference type="SMART" id="SM00726">
    <property type="entry name" value="UIM"/>
    <property type="match status" value="3"/>
</dbReference>
<keyword evidence="6 12" id="KW-0378">Hydrolase</keyword>
<dbReference type="STRING" id="237631.A0A0D1C522"/>
<evidence type="ECO:0000256" key="6">
    <source>
        <dbReference type="ARBA" id="ARBA00022801"/>
    </source>
</evidence>
<organism evidence="15 16">
    <name type="scientific">Mycosarcoma maydis</name>
    <name type="common">Corn smut fungus</name>
    <name type="synonym">Ustilago maydis</name>
    <dbReference type="NCBI Taxonomy" id="5270"/>
    <lineage>
        <taxon>Eukaryota</taxon>
        <taxon>Fungi</taxon>
        <taxon>Dikarya</taxon>
        <taxon>Basidiomycota</taxon>
        <taxon>Ustilaginomycotina</taxon>
        <taxon>Ustilaginomycetes</taxon>
        <taxon>Ustilaginales</taxon>
        <taxon>Ustilaginaceae</taxon>
        <taxon>Mycosarcoma</taxon>
    </lineage>
</organism>
<keyword evidence="4" id="KW-0645">Protease</keyword>
<evidence type="ECO:0000256" key="3">
    <source>
        <dbReference type="ARBA" id="ARBA00012759"/>
    </source>
</evidence>
<feature type="compositionally biased region" description="Low complexity" evidence="13">
    <location>
        <begin position="206"/>
        <end position="215"/>
    </location>
</feature>
<reference evidence="15 16" key="1">
    <citation type="journal article" date="2006" name="Nature">
        <title>Insights from the genome of the biotrophic fungal plant pathogen Ustilago maydis.</title>
        <authorList>
            <person name="Kamper J."/>
            <person name="Kahmann R."/>
            <person name="Bolker M."/>
            <person name="Ma L.J."/>
            <person name="Brefort T."/>
            <person name="Saville B.J."/>
            <person name="Banuett F."/>
            <person name="Kronstad J.W."/>
            <person name="Gold S.E."/>
            <person name="Muller O."/>
            <person name="Perlin M.H."/>
            <person name="Wosten H.A."/>
            <person name="de Vries R."/>
            <person name="Ruiz-Herrera J."/>
            <person name="Reynaga-Pena C.G."/>
            <person name="Snetselaar K."/>
            <person name="McCann M."/>
            <person name="Perez-Martin J."/>
            <person name="Feldbrugge M."/>
            <person name="Basse C.W."/>
            <person name="Steinberg G."/>
            <person name="Ibeas J.I."/>
            <person name="Holloman W."/>
            <person name="Guzman P."/>
            <person name="Farman M."/>
            <person name="Stajich J.E."/>
            <person name="Sentandreu R."/>
            <person name="Gonzalez-Prieto J.M."/>
            <person name="Kennell J.C."/>
            <person name="Molina L."/>
            <person name="Schirawski J."/>
            <person name="Mendoza-Mendoza A."/>
            <person name="Greilinger D."/>
            <person name="Munch K."/>
            <person name="Rossel N."/>
            <person name="Scherer M."/>
            <person name="Vranes M."/>
            <person name="Ladendorf O."/>
            <person name="Vincon V."/>
            <person name="Fuchs U."/>
            <person name="Sandrock B."/>
            <person name="Meng S."/>
            <person name="Ho E.C."/>
            <person name="Cahill M.J."/>
            <person name="Boyce K.J."/>
            <person name="Klose J."/>
            <person name="Klosterman S.J."/>
            <person name="Deelstra H.J."/>
            <person name="Ortiz-Castellanos L."/>
            <person name="Li W."/>
            <person name="Sanchez-Alonso P."/>
            <person name="Schreier P.H."/>
            <person name="Hauser-Hahn I."/>
            <person name="Vaupel M."/>
            <person name="Koopmann E."/>
            <person name="Friedrich G."/>
            <person name="Voss H."/>
            <person name="Schluter T."/>
            <person name="Margolis J."/>
            <person name="Platt D."/>
            <person name="Swimmer C."/>
            <person name="Gnirke A."/>
            <person name="Chen F."/>
            <person name="Vysotskaia V."/>
            <person name="Mannhaupt G."/>
            <person name="Guldener U."/>
            <person name="Munsterkotter M."/>
            <person name="Haase D."/>
            <person name="Oesterheld M."/>
            <person name="Mewes H.W."/>
            <person name="Mauceli E.W."/>
            <person name="DeCaprio D."/>
            <person name="Wade C.M."/>
            <person name="Butler J."/>
            <person name="Young S."/>
            <person name="Jaffe D.B."/>
            <person name="Calvo S."/>
            <person name="Nusbaum C."/>
            <person name="Galagan J."/>
            <person name="Birren B.W."/>
        </authorList>
    </citation>
    <scope>NUCLEOTIDE SEQUENCE [LARGE SCALE GENOMIC DNA]</scope>
    <source>
        <strain evidence="16">DSM 14603 / FGSC 9021 / UM521</strain>
    </source>
</reference>
<feature type="region of interest" description="Disordered" evidence="13">
    <location>
        <begin position="185"/>
        <end position="248"/>
    </location>
</feature>
<dbReference type="PROSITE" id="PS50957">
    <property type="entry name" value="JOSEPHIN"/>
    <property type="match status" value="1"/>
</dbReference>
<dbReference type="AlphaFoldDB" id="A0A0D1C522"/>
<dbReference type="GO" id="GO:1904294">
    <property type="term" value="P:positive regulation of ERAD pathway"/>
    <property type="evidence" value="ECO:0000318"/>
    <property type="project" value="GO_Central"/>
</dbReference>
<dbReference type="Gene3D" id="3.90.70.40">
    <property type="match status" value="1"/>
</dbReference>
<feature type="compositionally biased region" description="Low complexity" evidence="13">
    <location>
        <begin position="237"/>
        <end position="246"/>
    </location>
</feature>
<evidence type="ECO:0000256" key="13">
    <source>
        <dbReference type="SAM" id="MobiDB-lite"/>
    </source>
</evidence>
<dbReference type="EMBL" id="CM003147">
    <property type="protein sequence ID" value="KIS68787.1"/>
    <property type="molecule type" value="Genomic_DNA"/>
</dbReference>
<feature type="compositionally biased region" description="Acidic residues" evidence="13">
    <location>
        <begin position="431"/>
        <end position="444"/>
    </location>
</feature>